<dbReference type="AlphaFoldDB" id="A0A484HFA4"/>
<keyword evidence="2 3" id="KW-0732">Signal</keyword>
<gene>
    <name evidence="5" type="ORF">EPICR_120013</name>
</gene>
<organism evidence="5">
    <name type="scientific">uncultured Desulfobacteraceae bacterium</name>
    <dbReference type="NCBI Taxonomy" id="218296"/>
    <lineage>
        <taxon>Bacteria</taxon>
        <taxon>Pseudomonadati</taxon>
        <taxon>Thermodesulfobacteriota</taxon>
        <taxon>Desulfobacteria</taxon>
        <taxon>Desulfobacterales</taxon>
        <taxon>Desulfobacteraceae</taxon>
        <taxon>environmental samples</taxon>
    </lineage>
</organism>
<comment type="similarity">
    <text evidence="1">Belongs to the leucine-binding protein family.</text>
</comment>
<feature type="domain" description="Leucine-binding protein" evidence="4">
    <location>
        <begin position="30"/>
        <end position="371"/>
    </location>
</feature>
<protein>
    <submittedName>
        <fullName evidence="5">Amino acid/amide ABC transporter substrate-binding protein, HAAT family</fullName>
    </submittedName>
</protein>
<dbReference type="SUPFAM" id="SSF53822">
    <property type="entry name" value="Periplasmic binding protein-like I"/>
    <property type="match status" value="1"/>
</dbReference>
<dbReference type="Pfam" id="PF13458">
    <property type="entry name" value="Peripla_BP_6"/>
    <property type="match status" value="1"/>
</dbReference>
<reference evidence="5" key="1">
    <citation type="submission" date="2019-01" db="EMBL/GenBank/DDBJ databases">
        <authorList>
            <consortium name="Genoscope - CEA"/>
            <person name="William W."/>
        </authorList>
    </citation>
    <scope>NUCLEOTIDE SEQUENCE</scope>
    <source>
        <strain evidence="5">CR-1</strain>
    </source>
</reference>
<sequence length="407" mass="43735">MKRAVSLAVFSAVFFMLVSAPFSVFAAGVIKVGIVDCYSGPPGVYTHDVRDAFGLVADKVNRSGGVFGKKIVFVTRDSKFKVDIGLSAAKELIMRENVDLLMGTINSALALAISDLAKKEKIPFLVTFAKSAKITGAKGHRYVFSVTENTAMAGKAGAAGLAEKPFVKYWIAGDDYEYGHSLADAVWKNLKKMRPDATLMGQSWWKVGEPDFTPYITAILSADPDALVVATGGRDCVPFLKAAKATGLNKRIPFYMHTATELSTLKPLGLNAPEGVIGTANYHYDADVLDTPANRAFVKEFKDAFGREPAVGALYGHIAGSFVAAAYQKAGKADPERFIDALEGMSVDSPVGRVTMRAYDHQAALPMFMGVTRKAAGKPRLVAADIVVIPGQKALPSIEEIKKSRER</sequence>
<dbReference type="PANTHER" id="PTHR30483">
    <property type="entry name" value="LEUCINE-SPECIFIC-BINDING PROTEIN"/>
    <property type="match status" value="1"/>
</dbReference>
<evidence type="ECO:0000256" key="1">
    <source>
        <dbReference type="ARBA" id="ARBA00010062"/>
    </source>
</evidence>
<dbReference type="Gene3D" id="3.40.50.2300">
    <property type="match status" value="2"/>
</dbReference>
<evidence type="ECO:0000313" key="5">
    <source>
        <dbReference type="EMBL" id="VEN73118.1"/>
    </source>
</evidence>
<feature type="chain" id="PRO_5019762099" evidence="3">
    <location>
        <begin position="27"/>
        <end position="407"/>
    </location>
</feature>
<evidence type="ECO:0000256" key="2">
    <source>
        <dbReference type="ARBA" id="ARBA00022729"/>
    </source>
</evidence>
<dbReference type="PANTHER" id="PTHR30483:SF37">
    <property type="entry name" value="ABC TRANSPORTER SUBSTRATE-BINDING PROTEIN"/>
    <property type="match status" value="1"/>
</dbReference>
<evidence type="ECO:0000259" key="4">
    <source>
        <dbReference type="Pfam" id="PF13458"/>
    </source>
</evidence>
<dbReference type="InterPro" id="IPR028082">
    <property type="entry name" value="Peripla_BP_I"/>
</dbReference>
<dbReference type="InterPro" id="IPR028081">
    <property type="entry name" value="Leu-bd"/>
</dbReference>
<accession>A0A484HFA4</accession>
<proteinExistence type="inferred from homology"/>
<dbReference type="CDD" id="cd06330">
    <property type="entry name" value="PBP1_As_SBP-like"/>
    <property type="match status" value="1"/>
</dbReference>
<evidence type="ECO:0000256" key="3">
    <source>
        <dbReference type="SAM" id="SignalP"/>
    </source>
</evidence>
<feature type="signal peptide" evidence="3">
    <location>
        <begin position="1"/>
        <end position="26"/>
    </location>
</feature>
<name>A0A484HFA4_9BACT</name>
<dbReference type="InterPro" id="IPR051010">
    <property type="entry name" value="BCAA_transport"/>
</dbReference>
<dbReference type="EMBL" id="CAACVI010000004">
    <property type="protein sequence ID" value="VEN73118.1"/>
    <property type="molecule type" value="Genomic_DNA"/>
</dbReference>